<evidence type="ECO:0000313" key="10">
    <source>
        <dbReference type="Proteomes" id="UP000032633"/>
    </source>
</evidence>
<evidence type="ECO:0000256" key="3">
    <source>
        <dbReference type="ARBA" id="ARBA00022475"/>
    </source>
</evidence>
<feature type="transmembrane region" description="Helical" evidence="7">
    <location>
        <begin position="21"/>
        <end position="44"/>
    </location>
</feature>
<feature type="transmembrane region" description="Helical" evidence="7">
    <location>
        <begin position="212"/>
        <end position="235"/>
    </location>
</feature>
<feature type="domain" description="ABC transmembrane type-1" evidence="8">
    <location>
        <begin position="80"/>
        <end position="293"/>
    </location>
</feature>
<dbReference type="Pfam" id="PF00528">
    <property type="entry name" value="BPD_transp_1"/>
    <property type="match status" value="1"/>
</dbReference>
<reference evidence="10" key="2">
    <citation type="submission" date="2015-03" db="EMBL/GenBank/DDBJ databases">
        <title>Genome sequence of Paenibacillus beijingensis strain DSM 24997T.</title>
        <authorList>
            <person name="Kwak Y."/>
            <person name="Shin J.-H."/>
        </authorList>
    </citation>
    <scope>NUCLEOTIDE SEQUENCE [LARGE SCALE GENOMIC DNA]</scope>
    <source>
        <strain evidence="10">DSM 24997</strain>
    </source>
</reference>
<feature type="transmembrane region" description="Helical" evidence="7">
    <location>
        <begin position="86"/>
        <end position="105"/>
    </location>
</feature>
<name>A0A0D5NNL7_9BACL</name>
<dbReference type="InterPro" id="IPR000515">
    <property type="entry name" value="MetI-like"/>
</dbReference>
<dbReference type="PROSITE" id="PS50928">
    <property type="entry name" value="ABC_TM1"/>
    <property type="match status" value="1"/>
</dbReference>
<keyword evidence="3" id="KW-1003">Cell membrane</keyword>
<dbReference type="HOGENOM" id="CLU_016047_0_2_9"/>
<feature type="transmembrane region" description="Helical" evidence="7">
    <location>
        <begin position="168"/>
        <end position="191"/>
    </location>
</feature>
<dbReference type="PANTHER" id="PTHR30193">
    <property type="entry name" value="ABC TRANSPORTER PERMEASE PROTEIN"/>
    <property type="match status" value="1"/>
</dbReference>
<dbReference type="PANTHER" id="PTHR30193:SF37">
    <property type="entry name" value="INNER MEMBRANE ABC TRANSPORTER PERMEASE PROTEIN YCJO"/>
    <property type="match status" value="1"/>
</dbReference>
<comment type="similarity">
    <text evidence="7">Belongs to the binding-protein-dependent transport system permease family.</text>
</comment>
<dbReference type="Gene3D" id="1.10.3720.10">
    <property type="entry name" value="MetI-like"/>
    <property type="match status" value="1"/>
</dbReference>
<evidence type="ECO:0000256" key="7">
    <source>
        <dbReference type="RuleBase" id="RU363032"/>
    </source>
</evidence>
<dbReference type="SUPFAM" id="SSF161098">
    <property type="entry name" value="MetI-like"/>
    <property type="match status" value="1"/>
</dbReference>
<evidence type="ECO:0000256" key="2">
    <source>
        <dbReference type="ARBA" id="ARBA00022448"/>
    </source>
</evidence>
<organism evidence="9 10">
    <name type="scientific">Paenibacillus beijingensis</name>
    <dbReference type="NCBI Taxonomy" id="1126833"/>
    <lineage>
        <taxon>Bacteria</taxon>
        <taxon>Bacillati</taxon>
        <taxon>Bacillota</taxon>
        <taxon>Bacilli</taxon>
        <taxon>Bacillales</taxon>
        <taxon>Paenibacillaceae</taxon>
        <taxon>Paenibacillus</taxon>
    </lineage>
</organism>
<dbReference type="EMBL" id="CP011058">
    <property type="protein sequence ID" value="AJY76513.1"/>
    <property type="molecule type" value="Genomic_DNA"/>
</dbReference>
<feature type="transmembrane region" description="Helical" evidence="7">
    <location>
        <begin position="117"/>
        <end position="137"/>
    </location>
</feature>
<sequence length="303" mass="34651">MPRKHRKEEFTVMKWHRKEKIAGLLFIAPNLLGILLFFVIPALFSLGMMFTDYKFANPKYHFVGLDNFKKLFTDDIFYTSLKNTTIFLAAVPVSLVIAFVIALLLNRSVYLKGLLRAMFFMPYITSGVAIAFVWMLLFQPTEGPVNNFLRGIGIANPPGWFSTTDTSMYAIDIIWVWFILGYNMIIYLAALQEISEELIEAARIDGARKWTYITRIVWPLVSPTTFLLLVTGLIMSLKTFGIIQAITQGGPSNSTTIVSLYVYRTAFSYYEMGYASAVSWVLFAIILAITLLQWFGQKKWVHY</sequence>
<keyword evidence="2 7" id="KW-0813">Transport</keyword>
<evidence type="ECO:0000256" key="6">
    <source>
        <dbReference type="ARBA" id="ARBA00023136"/>
    </source>
</evidence>
<dbReference type="CDD" id="cd06261">
    <property type="entry name" value="TM_PBP2"/>
    <property type="match status" value="1"/>
</dbReference>
<dbReference type="PATRIC" id="fig|1126833.4.peg.4514"/>
<dbReference type="InterPro" id="IPR035906">
    <property type="entry name" value="MetI-like_sf"/>
</dbReference>
<reference evidence="9 10" key="1">
    <citation type="journal article" date="2015" name="J. Biotechnol.">
        <title>Complete genome sequence of Paenibacillus beijingensis 7188(T) (=DSM 24997(T)), a novel rhizobacterium from jujube garden soil.</title>
        <authorList>
            <person name="Kwak Y."/>
            <person name="Shin J.H."/>
        </authorList>
    </citation>
    <scope>NUCLEOTIDE SEQUENCE [LARGE SCALE GENOMIC DNA]</scope>
    <source>
        <strain evidence="9 10">DSM 24997</strain>
    </source>
</reference>
<dbReference type="KEGG" id="pbj:VN24_20520"/>
<keyword evidence="10" id="KW-1185">Reference proteome</keyword>
<gene>
    <name evidence="9" type="ORF">VN24_20520</name>
</gene>
<dbReference type="InterPro" id="IPR051393">
    <property type="entry name" value="ABC_transporter_permease"/>
</dbReference>
<dbReference type="AlphaFoldDB" id="A0A0D5NNL7"/>
<evidence type="ECO:0000256" key="4">
    <source>
        <dbReference type="ARBA" id="ARBA00022692"/>
    </source>
</evidence>
<evidence type="ECO:0000256" key="1">
    <source>
        <dbReference type="ARBA" id="ARBA00004651"/>
    </source>
</evidence>
<dbReference type="GO" id="GO:0005886">
    <property type="term" value="C:plasma membrane"/>
    <property type="evidence" value="ECO:0007669"/>
    <property type="project" value="UniProtKB-SubCell"/>
</dbReference>
<dbReference type="STRING" id="1126833.VN24_20520"/>
<keyword evidence="6 7" id="KW-0472">Membrane</keyword>
<keyword evidence="5 7" id="KW-1133">Transmembrane helix</keyword>
<evidence type="ECO:0000313" key="9">
    <source>
        <dbReference type="EMBL" id="AJY76513.1"/>
    </source>
</evidence>
<protein>
    <submittedName>
        <fullName evidence="9">Sugar ABC transporter permease</fullName>
    </submittedName>
</protein>
<accession>A0A0D5NNL7</accession>
<dbReference type="GO" id="GO:0055085">
    <property type="term" value="P:transmembrane transport"/>
    <property type="evidence" value="ECO:0007669"/>
    <property type="project" value="InterPro"/>
</dbReference>
<evidence type="ECO:0000259" key="8">
    <source>
        <dbReference type="PROSITE" id="PS50928"/>
    </source>
</evidence>
<feature type="transmembrane region" description="Helical" evidence="7">
    <location>
        <begin position="274"/>
        <end position="295"/>
    </location>
</feature>
<evidence type="ECO:0000256" key="5">
    <source>
        <dbReference type="ARBA" id="ARBA00022989"/>
    </source>
</evidence>
<comment type="subcellular location">
    <subcellularLocation>
        <location evidence="1 7">Cell membrane</location>
        <topology evidence="1 7">Multi-pass membrane protein</topology>
    </subcellularLocation>
</comment>
<proteinExistence type="inferred from homology"/>
<keyword evidence="4 7" id="KW-0812">Transmembrane</keyword>
<dbReference type="Proteomes" id="UP000032633">
    <property type="component" value="Chromosome"/>
</dbReference>